<sequence>MKKIYSFSKPGLLLLSAVLLLQAACTFSNNPAPMAKNGSLSAPNWMATTDPPLKLVGEWEVIWGRVVGPTEFDAAYRGDFAPMPGRWNTLQANGAFGAATYRLRLDVPKTEGELSFHMISPNGAWRLFVDDLLVGGNGEVSENPNTAPVNYVSRVLPANDGTSVLVLQISNFTHAYGGPGHPVTLWDKERLQQSLGSISLVYILILGVLFSIGLFHMIFYLADRKNPVNGPVHLWFSLLCFILVFRISGIIPYFHIFYAQNPYWSDLKLVYLSLFLAPSVYLLFFRSAFRSYFPVKTTLALIWLGFAMSLFVLVTPEKIYTLTRDFSIFLNVLVIIFSMVFTAKAVHDKQPGAGVILVTNFIFLLTAIHDAVIYTDHGMGFDLTPFGVLILGLGHSYALLLRLQFSFLEAKKTSKALEVLNLELEQQVHERTKSFQFAAAKAQDSAQERARFMAAASHDLRQPLHALALFNSAIKRLVANKKISELVEKQAVSIRNLGALLQDTLDTAWIETGKKEPVFARVNISNLFDKIASGYVIQAQKRNIKLSFSTAPGHLITDLGMVQRILSNLVDNALKAASSQVDVRASQRAGVWVFEVQDDGPGVSGQDAKRIFEQYVSLRDETPGTEGGYGLGLFVVNEFTHLLDGKIELDSSNLKGSLFRLSLPDLDRYTEQDDAAKAIVCEVTPPPGTRVLVIDDELEILDAMQALLLSWGCKVKTASSAKAAQQHLSAGFAPQVLIVDFHLRKDNGLDLIESLQKHASRQWPTLICTGATEPAVHALIRAKGYDLLIKPIDPVQLGVMLAKLLNPSV</sequence>
<dbReference type="Gene3D" id="3.30.565.10">
    <property type="entry name" value="Histidine kinase-like ATPase, C-terminal domain"/>
    <property type="match status" value="1"/>
</dbReference>
<evidence type="ECO:0000256" key="6">
    <source>
        <dbReference type="ARBA" id="ARBA00023012"/>
    </source>
</evidence>
<dbReference type="CDD" id="cd00156">
    <property type="entry name" value="REC"/>
    <property type="match status" value="1"/>
</dbReference>
<dbReference type="PRINTS" id="PR00344">
    <property type="entry name" value="BCTRLSENSOR"/>
</dbReference>
<dbReference type="CDD" id="cd00082">
    <property type="entry name" value="HisKA"/>
    <property type="match status" value="1"/>
</dbReference>
<dbReference type="PROSITE" id="PS50110">
    <property type="entry name" value="RESPONSE_REGULATORY"/>
    <property type="match status" value="1"/>
</dbReference>
<dbReference type="PANTHER" id="PTHR43711:SF32">
    <property type="entry name" value="SENSOR-TYPE HISTIDINE KINASE PRRB"/>
    <property type="match status" value="1"/>
</dbReference>
<dbReference type="InterPro" id="IPR001789">
    <property type="entry name" value="Sig_transdc_resp-reg_receiver"/>
</dbReference>
<dbReference type="CDD" id="cd00075">
    <property type="entry name" value="HATPase"/>
    <property type="match status" value="1"/>
</dbReference>
<dbReference type="Pfam" id="PF00512">
    <property type="entry name" value="HisKA"/>
    <property type="match status" value="1"/>
</dbReference>
<dbReference type="EC" id="2.7.13.3" evidence="2"/>
<dbReference type="InterPro" id="IPR003594">
    <property type="entry name" value="HATPase_dom"/>
</dbReference>
<dbReference type="AlphaFoldDB" id="A0A3B0R8F2"/>
<dbReference type="InterPro" id="IPR011623">
    <property type="entry name" value="7TMR_DISM_rcpt_extracell_dom1"/>
</dbReference>
<dbReference type="SMART" id="SM00387">
    <property type="entry name" value="HATPase_c"/>
    <property type="match status" value="1"/>
</dbReference>
<dbReference type="Gene3D" id="3.40.50.2300">
    <property type="match status" value="1"/>
</dbReference>
<evidence type="ECO:0000256" key="5">
    <source>
        <dbReference type="ARBA" id="ARBA00022777"/>
    </source>
</evidence>
<dbReference type="InterPro" id="IPR036097">
    <property type="entry name" value="HisK_dim/P_sf"/>
</dbReference>
<dbReference type="Gene3D" id="1.10.287.130">
    <property type="match status" value="1"/>
</dbReference>
<feature type="transmembrane region" description="Helical" evidence="7">
    <location>
        <begin position="200"/>
        <end position="222"/>
    </location>
</feature>
<evidence type="ECO:0000313" key="10">
    <source>
        <dbReference type="EMBL" id="VAV89584.1"/>
    </source>
</evidence>
<dbReference type="PROSITE" id="PS50109">
    <property type="entry name" value="HIS_KIN"/>
    <property type="match status" value="1"/>
</dbReference>
<keyword evidence="7" id="KW-0472">Membrane</keyword>
<feature type="domain" description="Histidine kinase" evidence="8">
    <location>
        <begin position="455"/>
        <end position="667"/>
    </location>
</feature>
<dbReference type="InterPro" id="IPR004358">
    <property type="entry name" value="Sig_transdc_His_kin-like_C"/>
</dbReference>
<evidence type="ECO:0000256" key="4">
    <source>
        <dbReference type="ARBA" id="ARBA00022679"/>
    </source>
</evidence>
<dbReference type="SUPFAM" id="SSF52172">
    <property type="entry name" value="CheY-like"/>
    <property type="match status" value="1"/>
</dbReference>
<evidence type="ECO:0000256" key="1">
    <source>
        <dbReference type="ARBA" id="ARBA00000085"/>
    </source>
</evidence>
<comment type="catalytic activity">
    <reaction evidence="1">
        <text>ATP + protein L-histidine = ADP + protein N-phospho-L-histidine.</text>
        <dbReference type="EC" id="2.7.13.3"/>
    </reaction>
</comment>
<dbReference type="InterPro" id="IPR050736">
    <property type="entry name" value="Sensor_HK_Regulatory"/>
</dbReference>
<gene>
    <name evidence="10" type="ORF">MNBD_ALPHA06-2037</name>
</gene>
<proteinExistence type="predicted"/>
<reference evidence="10" key="1">
    <citation type="submission" date="2018-06" db="EMBL/GenBank/DDBJ databases">
        <authorList>
            <person name="Zhirakovskaya E."/>
        </authorList>
    </citation>
    <scope>NUCLEOTIDE SEQUENCE</scope>
</reference>
<accession>A0A3B0R8F2</accession>
<evidence type="ECO:0000256" key="2">
    <source>
        <dbReference type="ARBA" id="ARBA00012438"/>
    </source>
</evidence>
<evidence type="ECO:0000256" key="3">
    <source>
        <dbReference type="ARBA" id="ARBA00022553"/>
    </source>
</evidence>
<dbReference type="InterPro" id="IPR011006">
    <property type="entry name" value="CheY-like_superfamily"/>
</dbReference>
<protein>
    <recommendedName>
        <fullName evidence="2">histidine kinase</fullName>
        <ecNumber evidence="2">2.7.13.3</ecNumber>
    </recommendedName>
</protein>
<keyword evidence="6" id="KW-0902">Two-component regulatory system</keyword>
<feature type="domain" description="Response regulatory" evidence="9">
    <location>
        <begin position="690"/>
        <end position="805"/>
    </location>
</feature>
<dbReference type="Pfam" id="PF02518">
    <property type="entry name" value="HATPase_c"/>
    <property type="match status" value="1"/>
</dbReference>
<evidence type="ECO:0000259" key="8">
    <source>
        <dbReference type="PROSITE" id="PS50109"/>
    </source>
</evidence>
<feature type="transmembrane region" description="Helical" evidence="7">
    <location>
        <begin position="326"/>
        <end position="346"/>
    </location>
</feature>
<organism evidence="10">
    <name type="scientific">hydrothermal vent metagenome</name>
    <dbReference type="NCBI Taxonomy" id="652676"/>
    <lineage>
        <taxon>unclassified sequences</taxon>
        <taxon>metagenomes</taxon>
        <taxon>ecological metagenomes</taxon>
    </lineage>
</organism>
<evidence type="ECO:0000256" key="7">
    <source>
        <dbReference type="SAM" id="Phobius"/>
    </source>
</evidence>
<feature type="transmembrane region" description="Helical" evidence="7">
    <location>
        <begin position="269"/>
        <end position="285"/>
    </location>
</feature>
<keyword evidence="7" id="KW-1133">Transmembrane helix</keyword>
<dbReference type="EMBL" id="UOEE01000090">
    <property type="protein sequence ID" value="VAV89584.1"/>
    <property type="molecule type" value="Genomic_DNA"/>
</dbReference>
<dbReference type="InterPro" id="IPR005467">
    <property type="entry name" value="His_kinase_dom"/>
</dbReference>
<name>A0A3B0R8F2_9ZZZZ</name>
<keyword evidence="7" id="KW-0812">Transmembrane</keyword>
<dbReference type="GO" id="GO:0000155">
    <property type="term" value="F:phosphorelay sensor kinase activity"/>
    <property type="evidence" value="ECO:0007669"/>
    <property type="project" value="InterPro"/>
</dbReference>
<dbReference type="SMART" id="SM00388">
    <property type="entry name" value="HisKA"/>
    <property type="match status" value="1"/>
</dbReference>
<dbReference type="Pfam" id="PF00072">
    <property type="entry name" value="Response_reg"/>
    <property type="match status" value="1"/>
</dbReference>
<evidence type="ECO:0000259" key="9">
    <source>
        <dbReference type="PROSITE" id="PS50110"/>
    </source>
</evidence>
<dbReference type="SUPFAM" id="SSF47384">
    <property type="entry name" value="Homodimeric domain of signal transducing histidine kinase"/>
    <property type="match status" value="1"/>
</dbReference>
<dbReference type="SUPFAM" id="SSF55874">
    <property type="entry name" value="ATPase domain of HSP90 chaperone/DNA topoisomerase II/histidine kinase"/>
    <property type="match status" value="1"/>
</dbReference>
<feature type="transmembrane region" description="Helical" evidence="7">
    <location>
        <begin position="234"/>
        <end position="257"/>
    </location>
</feature>
<feature type="transmembrane region" description="Helical" evidence="7">
    <location>
        <begin position="353"/>
        <end position="374"/>
    </location>
</feature>
<keyword evidence="5" id="KW-0418">Kinase</keyword>
<dbReference type="SMART" id="SM00448">
    <property type="entry name" value="REC"/>
    <property type="match status" value="1"/>
</dbReference>
<feature type="transmembrane region" description="Helical" evidence="7">
    <location>
        <begin position="297"/>
        <end position="314"/>
    </location>
</feature>
<feature type="transmembrane region" description="Helical" evidence="7">
    <location>
        <begin position="386"/>
        <end position="405"/>
    </location>
</feature>
<dbReference type="Pfam" id="PF07695">
    <property type="entry name" value="7TMR-DISM_7TM"/>
    <property type="match status" value="1"/>
</dbReference>
<dbReference type="InterPro" id="IPR003661">
    <property type="entry name" value="HisK_dim/P_dom"/>
</dbReference>
<keyword evidence="4" id="KW-0808">Transferase</keyword>
<dbReference type="PANTHER" id="PTHR43711">
    <property type="entry name" value="TWO-COMPONENT HISTIDINE KINASE"/>
    <property type="match status" value="1"/>
</dbReference>
<keyword evidence="3" id="KW-0597">Phosphoprotein</keyword>
<dbReference type="InterPro" id="IPR036890">
    <property type="entry name" value="HATPase_C_sf"/>
</dbReference>